<keyword evidence="1" id="KW-1133">Transmembrane helix</keyword>
<comment type="caution">
    <text evidence="2">The sequence shown here is derived from an EMBL/GenBank/DDBJ whole genome shotgun (WGS) entry which is preliminary data.</text>
</comment>
<gene>
    <name evidence="2" type="ORF">HXM93_03795</name>
</gene>
<organism evidence="2 3">
    <name type="scientific">Oribacterium parvum</name>
    <dbReference type="NCBI Taxonomy" id="1501329"/>
    <lineage>
        <taxon>Bacteria</taxon>
        <taxon>Bacillati</taxon>
        <taxon>Bacillota</taxon>
        <taxon>Clostridia</taxon>
        <taxon>Lachnospirales</taxon>
        <taxon>Lachnospiraceae</taxon>
        <taxon>Oribacterium</taxon>
    </lineage>
</organism>
<accession>A0A930DNI4</accession>
<protein>
    <recommendedName>
        <fullName evidence="4">Pilus assembly protein</fullName>
    </recommendedName>
</protein>
<keyword evidence="1" id="KW-0472">Membrane</keyword>
<proteinExistence type="predicted"/>
<evidence type="ECO:0000256" key="1">
    <source>
        <dbReference type="SAM" id="Phobius"/>
    </source>
</evidence>
<evidence type="ECO:0000313" key="3">
    <source>
        <dbReference type="Proteomes" id="UP000709351"/>
    </source>
</evidence>
<dbReference type="EMBL" id="JABZRD010000195">
    <property type="protein sequence ID" value="MBF1283640.1"/>
    <property type="molecule type" value="Genomic_DNA"/>
</dbReference>
<dbReference type="AlphaFoldDB" id="A0A930DNI4"/>
<dbReference type="RefSeq" id="WP_009535657.1">
    <property type="nucleotide sequence ID" value="NZ_CAUTDC010000014.1"/>
</dbReference>
<name>A0A930DNI4_9FIRM</name>
<evidence type="ECO:0000313" key="2">
    <source>
        <dbReference type="EMBL" id="MBF1283640.1"/>
    </source>
</evidence>
<dbReference type="Proteomes" id="UP000709351">
    <property type="component" value="Unassembled WGS sequence"/>
</dbReference>
<keyword evidence="1" id="KW-0812">Transmembrane</keyword>
<sequence>MKSYSASMTIEASLSLSLFILAMVMLMTPLLILNRSIKISTILEKNARSISMYKYLEHYGIMKTAVQDIPNIEEILAVGETALEDLILPNEVNMEGMQNIRSWKSRITKEEILLDLEYEELIPLSIIDKKSIYQEIIAHRRAWIGVKGARWEKDAEEEKEEEETVYVIDGPSKVYHKSRDCTYISNEFIRSSAVALDGSEAKYGGKFSPCKACKPSKNSAVVYYTEAGRRYHSSTDCPAMRSSVHEIPLSQAISEGRHACPRCGG</sequence>
<evidence type="ECO:0008006" key="4">
    <source>
        <dbReference type="Google" id="ProtNLM"/>
    </source>
</evidence>
<feature type="transmembrane region" description="Helical" evidence="1">
    <location>
        <begin position="12"/>
        <end position="33"/>
    </location>
</feature>
<reference evidence="2" key="1">
    <citation type="submission" date="2020-04" db="EMBL/GenBank/DDBJ databases">
        <title>Deep metagenomics examines the oral microbiome during advanced dental caries in children, revealing novel taxa and co-occurrences with host molecules.</title>
        <authorList>
            <person name="Baker J.L."/>
            <person name="Morton J.T."/>
            <person name="Dinis M."/>
            <person name="Alvarez R."/>
            <person name="Tran N.C."/>
            <person name="Knight R."/>
            <person name="Edlund A."/>
        </authorList>
    </citation>
    <scope>NUCLEOTIDE SEQUENCE</scope>
    <source>
        <strain evidence="2">JCVI_24_bin.2</strain>
    </source>
</reference>